<sequence length="27" mass="3070">MLWGVLFQFMWAVVSLVVTALVACWAK</sequence>
<evidence type="ECO:0000256" key="1">
    <source>
        <dbReference type="SAM" id="Phobius"/>
    </source>
</evidence>
<name>Q6XRY8_MAIZE</name>
<dbReference type="EMBL" id="AY736279">
    <property type="protein sequence ID" value="AAW65686.1"/>
    <property type="molecule type" value="Genomic_DNA"/>
</dbReference>
<proteinExistence type="evidence at transcript level"/>
<keyword evidence="1" id="KW-0812">Transmembrane</keyword>
<evidence type="ECO:0000313" key="3">
    <source>
        <dbReference type="EMBL" id="AAW65686.1"/>
    </source>
</evidence>
<dbReference type="EMBL" id="AY211982">
    <property type="protein sequence ID" value="AAO38855.1"/>
    <property type="molecule type" value="mRNA"/>
</dbReference>
<accession>Q6XRY8</accession>
<organism evidence="2">
    <name type="scientific">Zea mays</name>
    <name type="common">Maize</name>
    <dbReference type="NCBI Taxonomy" id="4577"/>
    <lineage>
        <taxon>Eukaryota</taxon>
        <taxon>Viridiplantae</taxon>
        <taxon>Streptophyta</taxon>
        <taxon>Embryophyta</taxon>
        <taxon>Tracheophyta</taxon>
        <taxon>Spermatophyta</taxon>
        <taxon>Magnoliopsida</taxon>
        <taxon>Liliopsida</taxon>
        <taxon>Poales</taxon>
        <taxon>Poaceae</taxon>
        <taxon>PACMAD clade</taxon>
        <taxon>Panicoideae</taxon>
        <taxon>Andropogonodae</taxon>
        <taxon>Andropogoneae</taxon>
        <taxon>Tripsacinae</taxon>
        <taxon>Zea</taxon>
    </lineage>
</organism>
<gene>
    <name evidence="3" type="primary">tla1</name>
</gene>
<evidence type="ECO:0000313" key="2">
    <source>
        <dbReference type="EMBL" id="AAO38855.1"/>
    </source>
</evidence>
<keyword evidence="1" id="KW-0472">Membrane</keyword>
<feature type="transmembrane region" description="Helical" evidence="1">
    <location>
        <begin position="6"/>
        <end position="26"/>
    </location>
</feature>
<dbReference type="AlphaFoldDB" id="Q6XRY8"/>
<reference evidence="3" key="2">
    <citation type="journal article" date="2005" name="Plant Cell">
        <title>TRANSPARENT LEAF AREA1 encodes a secreted proteolipid required for anther maturation, morphogenesis, and differentiation during leaf development in maize.</title>
        <authorList>
            <person name="Dresselhaus T."/>
            <person name="Amien S."/>
            <person name="Marton M."/>
            <person name="Strecke A."/>
            <person name="Brettschneider R."/>
            <person name="Cordts S."/>
        </authorList>
    </citation>
    <scope>NUCLEOTIDE SEQUENCE</scope>
</reference>
<keyword evidence="1" id="KW-1133">Transmembrane helix</keyword>
<reference evidence="2" key="1">
    <citation type="submission" date="2003-01" db="EMBL/GenBank/DDBJ databases">
        <title>The TLA1 gene of maize encodes a secreted CaaX box peptide required for chloroplast differentiation and morphogenesis in leaves as well as during microgametogenesis and fertilization.</title>
        <authorList>
            <person name="Dresselhaus T."/>
            <person name="Amien S."/>
            <person name="Strecke A."/>
            <person name="Brettschneider R."/>
            <person name="Quader H."/>
            <person name="Cordts S."/>
        </authorList>
    </citation>
    <scope>NUCLEOTIDE SEQUENCE</scope>
</reference>
<protein>
    <submittedName>
        <fullName evidence="3">Transparent leaf area 1</fullName>
    </submittedName>
    <submittedName>
        <fullName evidence="2">Transparent leaf area peptide</fullName>
    </submittedName>
</protein>